<gene>
    <name evidence="1" type="ORF">V5799_011677</name>
</gene>
<dbReference type="AlphaFoldDB" id="A0AAQ4EG72"/>
<dbReference type="EMBL" id="JARKHS020016349">
    <property type="protein sequence ID" value="KAK8773789.1"/>
    <property type="molecule type" value="Genomic_DNA"/>
</dbReference>
<accession>A0AAQ4EG72</accession>
<protein>
    <submittedName>
        <fullName evidence="1">Uncharacterized protein</fullName>
    </submittedName>
</protein>
<dbReference type="Proteomes" id="UP001321473">
    <property type="component" value="Unassembled WGS sequence"/>
</dbReference>
<proteinExistence type="predicted"/>
<comment type="caution">
    <text evidence="1">The sequence shown here is derived from an EMBL/GenBank/DDBJ whole genome shotgun (WGS) entry which is preliminary data.</text>
</comment>
<evidence type="ECO:0000313" key="2">
    <source>
        <dbReference type="Proteomes" id="UP001321473"/>
    </source>
</evidence>
<sequence length="88" mass="10404">MNKQLLTKVVTNVRRHSEERQKNLYIDFDELVNNVKSFYFSFQYKKSRLDHLEHCLLLLRPVPSLPVTRKSGRDIVCARPTSARNEQS</sequence>
<name>A0AAQ4EG72_AMBAM</name>
<reference evidence="1 2" key="1">
    <citation type="journal article" date="2023" name="Arcadia Sci">
        <title>De novo assembly of a long-read Amblyomma americanum tick genome.</title>
        <authorList>
            <person name="Chou S."/>
            <person name="Poskanzer K.E."/>
            <person name="Rollins M."/>
            <person name="Thuy-Boun P.S."/>
        </authorList>
    </citation>
    <scope>NUCLEOTIDE SEQUENCE [LARGE SCALE GENOMIC DNA]</scope>
    <source>
        <strain evidence="1">F_SG_1</strain>
        <tissue evidence="1">Salivary glands</tissue>
    </source>
</reference>
<organism evidence="1 2">
    <name type="scientific">Amblyomma americanum</name>
    <name type="common">Lone star tick</name>
    <dbReference type="NCBI Taxonomy" id="6943"/>
    <lineage>
        <taxon>Eukaryota</taxon>
        <taxon>Metazoa</taxon>
        <taxon>Ecdysozoa</taxon>
        <taxon>Arthropoda</taxon>
        <taxon>Chelicerata</taxon>
        <taxon>Arachnida</taxon>
        <taxon>Acari</taxon>
        <taxon>Parasitiformes</taxon>
        <taxon>Ixodida</taxon>
        <taxon>Ixodoidea</taxon>
        <taxon>Ixodidae</taxon>
        <taxon>Amblyomminae</taxon>
        <taxon>Amblyomma</taxon>
    </lineage>
</organism>
<evidence type="ECO:0000313" key="1">
    <source>
        <dbReference type="EMBL" id="KAK8773789.1"/>
    </source>
</evidence>
<keyword evidence="2" id="KW-1185">Reference proteome</keyword>